<feature type="chain" id="PRO_5047547216" evidence="5">
    <location>
        <begin position="23"/>
        <end position="996"/>
    </location>
</feature>
<dbReference type="InterPro" id="IPR037066">
    <property type="entry name" value="Plug_dom_sf"/>
</dbReference>
<feature type="signal peptide" evidence="5">
    <location>
        <begin position="1"/>
        <end position="22"/>
    </location>
</feature>
<keyword evidence="5" id="KW-0732">Signal</keyword>
<dbReference type="InterPro" id="IPR012910">
    <property type="entry name" value="Plug_dom"/>
</dbReference>
<feature type="domain" description="TonB-dependent receptor plug" evidence="7">
    <location>
        <begin position="131"/>
        <end position="215"/>
    </location>
</feature>
<dbReference type="Pfam" id="PF00593">
    <property type="entry name" value="TonB_dep_Rec_b-barrel"/>
    <property type="match status" value="1"/>
</dbReference>
<comment type="subcellular location">
    <subcellularLocation>
        <location evidence="1 4">Cell outer membrane</location>
    </subcellularLocation>
</comment>
<dbReference type="EMBL" id="RQFD01000013">
    <property type="protein sequence ID" value="TGK49166.1"/>
    <property type="molecule type" value="Genomic_DNA"/>
</dbReference>
<dbReference type="Pfam" id="PF07715">
    <property type="entry name" value="Plug"/>
    <property type="match status" value="1"/>
</dbReference>
<evidence type="ECO:0000256" key="3">
    <source>
        <dbReference type="ARBA" id="ARBA00023237"/>
    </source>
</evidence>
<keyword evidence="8" id="KW-0675">Receptor</keyword>
<dbReference type="PANTHER" id="PTHR40980:SF5">
    <property type="entry name" value="TONB-DEPENDENT RECEPTOR"/>
    <property type="match status" value="1"/>
</dbReference>
<comment type="caution">
    <text evidence="8">The sequence shown here is derived from an EMBL/GenBank/DDBJ whole genome shotgun (WGS) entry which is preliminary data.</text>
</comment>
<feature type="domain" description="TonB-dependent receptor-like beta-barrel" evidence="6">
    <location>
        <begin position="496"/>
        <end position="923"/>
    </location>
</feature>
<accession>A0ABY2L4X1</accession>
<dbReference type="InterPro" id="IPR000531">
    <property type="entry name" value="Beta-barrel_TonB"/>
</dbReference>
<keyword evidence="4" id="KW-0798">TonB box</keyword>
<dbReference type="Gene3D" id="2.40.170.20">
    <property type="entry name" value="TonB-dependent receptor, beta-barrel domain"/>
    <property type="match status" value="1"/>
</dbReference>
<dbReference type="Pfam" id="PF13715">
    <property type="entry name" value="CarbopepD_reg_2"/>
    <property type="match status" value="1"/>
</dbReference>
<proteinExistence type="inferred from homology"/>
<dbReference type="RefSeq" id="WP_135740112.1">
    <property type="nucleotide sequence ID" value="NZ_RQFD01000013.1"/>
</dbReference>
<dbReference type="Proteomes" id="UP000297617">
    <property type="component" value="Unassembled WGS sequence"/>
</dbReference>
<evidence type="ECO:0000259" key="6">
    <source>
        <dbReference type="Pfam" id="PF00593"/>
    </source>
</evidence>
<dbReference type="Gene3D" id="2.170.130.10">
    <property type="entry name" value="TonB-dependent receptor, plug domain"/>
    <property type="match status" value="1"/>
</dbReference>
<dbReference type="InterPro" id="IPR008969">
    <property type="entry name" value="CarboxyPept-like_regulatory"/>
</dbReference>
<keyword evidence="3" id="KW-0998">Cell outer membrane</keyword>
<evidence type="ECO:0000256" key="5">
    <source>
        <dbReference type="SAM" id="SignalP"/>
    </source>
</evidence>
<evidence type="ECO:0000256" key="1">
    <source>
        <dbReference type="ARBA" id="ARBA00004442"/>
    </source>
</evidence>
<dbReference type="InterPro" id="IPR036942">
    <property type="entry name" value="Beta-barrel_TonB_sf"/>
</dbReference>
<dbReference type="SUPFAM" id="SSF56935">
    <property type="entry name" value="Porins"/>
    <property type="match status" value="1"/>
</dbReference>
<dbReference type="SUPFAM" id="SSF49464">
    <property type="entry name" value="Carboxypeptidase regulatory domain-like"/>
    <property type="match status" value="1"/>
</dbReference>
<evidence type="ECO:0000313" key="8">
    <source>
        <dbReference type="EMBL" id="TGK49166.1"/>
    </source>
</evidence>
<evidence type="ECO:0000256" key="2">
    <source>
        <dbReference type="ARBA" id="ARBA00023136"/>
    </source>
</evidence>
<dbReference type="Gene3D" id="2.60.40.1120">
    <property type="entry name" value="Carboxypeptidase-like, regulatory domain"/>
    <property type="match status" value="1"/>
</dbReference>
<keyword evidence="2 4" id="KW-0472">Membrane</keyword>
<gene>
    <name evidence="8" type="ORF">EHQ10_09730</name>
</gene>
<evidence type="ECO:0000313" key="9">
    <source>
        <dbReference type="Proteomes" id="UP000297617"/>
    </source>
</evidence>
<sequence length="996" mass="112691">MNKFKTIFFLILLIGIPSAAFAQQGSIRGEVLDASTAEPMFGVTVLIRNPQKFAKTDLDGKYELSGVPEGTYTLEFVMIGMETVRKTVTVQSGKTEKVNLVMGSKKLDEVLVQDRALNDTEASLLKYQKKAAAVSDGISAEAIAKTPDSSAGDVMRRVTGITLVGGKYVFVRGLGERYSNTVFNGVPLPSPEPDKRVVPLDLFPAPLLKNIVVSKTFIPEESAEFSGGTVKIETKEYPDKYFFKFGLKLGYNANTTTQNWKTYSGGGQDWLGLDEGNRKKPSIVDTLPNAQFVEGGRLTGGYPREIITLGALSFNNQWSPKQIDAPWNKGLDISTGNVFKFSESVKWGTLFAVTYNRDNQFRQEIDRFNLVGSVSPELPRDGRNRVLIPVLDYRSRVYEETVSWGTMFNNTLDFGKGQRVYWKNFFSVNNDKQVREYEGLNNSIPFELQSTKLNYVMRNIFNSSFGGDHRIPLPFGDTVTKLDWVTAYSEANRNQPDMRDTTYATAPGTAGSNGAPLLSATNIGFSSRFFSQSKDISRFFAVNYEIPFKQWSGFESKFKTGYSAVDRERNFEAEFFSFINQNGDAGRGLLNQPLGSRFYPIPPEAILNPFNRGPNGYQLREFTRPTDKYIANQKIHSYYGQFDLPILRDLRFIGGARYEDNYQAVRTFNPFSPKDDFFARFDFRSDLDPFLRSLVDPNYRQTNARLANRNVLPSANFVYSLNDITNIRLAYTQTLTRPDFRELSPFEFTDILGGPPVKGNPDLKQTYIHNYDLRYETFPGGEDFFAVGLFRKNMIDPIERVVQVDNQFRYSYINAKQAYIQGAEIEARKGLGAIASALEKWSIGINTFFIKSEVQLNDWFYYQLAQAGVINDVNRPTSLSRPLQGQSPYVYNFNLRYRFDKQANHTITFLFNQFGRRINSVGGLGIPDTYESPVGVIDAVYSLKYEEKLVFKVAARNLNDARVKIVQENPILGREETVYSYRTGPTITVSATYNFD</sequence>
<comment type="similarity">
    <text evidence="4">Belongs to the TonB-dependent receptor family.</text>
</comment>
<protein>
    <submittedName>
        <fullName evidence="8">TonB-dependent receptor</fullName>
    </submittedName>
</protein>
<evidence type="ECO:0000259" key="7">
    <source>
        <dbReference type="Pfam" id="PF07715"/>
    </source>
</evidence>
<name>A0ABY2L4X1_9LEPT</name>
<dbReference type="PANTHER" id="PTHR40980">
    <property type="entry name" value="PLUG DOMAIN-CONTAINING PROTEIN"/>
    <property type="match status" value="1"/>
</dbReference>
<reference evidence="9" key="1">
    <citation type="journal article" date="2019" name="PLoS Negl. Trop. Dis.">
        <title>Revisiting the worldwide diversity of Leptospira species in the environment.</title>
        <authorList>
            <person name="Vincent A.T."/>
            <person name="Schiettekatte O."/>
            <person name="Bourhy P."/>
            <person name="Veyrier F.J."/>
            <person name="Picardeau M."/>
        </authorList>
    </citation>
    <scope>NUCLEOTIDE SEQUENCE [LARGE SCALE GENOMIC DNA]</scope>
    <source>
        <strain evidence="9">201800295</strain>
    </source>
</reference>
<organism evidence="8 9">
    <name type="scientific">Leptospira bouyouniensis</name>
    <dbReference type="NCBI Taxonomy" id="2484911"/>
    <lineage>
        <taxon>Bacteria</taxon>
        <taxon>Pseudomonadati</taxon>
        <taxon>Spirochaetota</taxon>
        <taxon>Spirochaetia</taxon>
        <taxon>Leptospirales</taxon>
        <taxon>Leptospiraceae</taxon>
        <taxon>Leptospira</taxon>
    </lineage>
</organism>
<evidence type="ECO:0000256" key="4">
    <source>
        <dbReference type="RuleBase" id="RU003357"/>
    </source>
</evidence>
<keyword evidence="9" id="KW-1185">Reference proteome</keyword>